<dbReference type="InterPro" id="IPR003010">
    <property type="entry name" value="C-N_Hydrolase"/>
</dbReference>
<dbReference type="Pfam" id="PF02540">
    <property type="entry name" value="NAD_synthase"/>
    <property type="match status" value="1"/>
</dbReference>
<accession>A0ABT7VR21</accession>
<dbReference type="Gene3D" id="3.60.110.10">
    <property type="entry name" value="Carbon-nitrogen hydrolase"/>
    <property type="match status" value="1"/>
</dbReference>
<feature type="binding site" evidence="7">
    <location>
        <position position="190"/>
    </location>
    <ligand>
        <name>L-glutamine</name>
        <dbReference type="ChEBI" id="CHEBI:58359"/>
    </ligand>
</feature>
<dbReference type="PROSITE" id="PS50263">
    <property type="entry name" value="CN_HYDROLASE"/>
    <property type="match status" value="1"/>
</dbReference>
<keyword evidence="5 7" id="KW-0067">ATP-binding</keyword>
<dbReference type="HAMAP" id="MF_02090">
    <property type="entry name" value="NadE_glutamine_dep"/>
    <property type="match status" value="1"/>
</dbReference>
<dbReference type="EC" id="6.3.5.1" evidence="7 8"/>
<dbReference type="SUPFAM" id="SSF56317">
    <property type="entry name" value="Carbon-nitrogen hydrolase"/>
    <property type="match status" value="1"/>
</dbReference>
<evidence type="ECO:0000256" key="3">
    <source>
        <dbReference type="ARBA" id="ARBA00022598"/>
    </source>
</evidence>
<dbReference type="PANTHER" id="PTHR23090">
    <property type="entry name" value="NH 3 /GLUTAMINE-DEPENDENT NAD + SYNTHETASE"/>
    <property type="match status" value="1"/>
</dbReference>
<keyword evidence="3 7" id="KW-0436">Ligase</keyword>
<comment type="pathway">
    <text evidence="1 7 8">Cofactor biosynthesis; NAD(+) biosynthesis; NAD(+) from deamido-NAD(+) (L-Gln route): step 1/1.</text>
</comment>
<comment type="catalytic activity">
    <reaction evidence="7 8">
        <text>deamido-NAD(+) + L-glutamine + ATP + H2O = L-glutamate + AMP + diphosphate + NAD(+) + H(+)</text>
        <dbReference type="Rhea" id="RHEA:24384"/>
        <dbReference type="ChEBI" id="CHEBI:15377"/>
        <dbReference type="ChEBI" id="CHEBI:15378"/>
        <dbReference type="ChEBI" id="CHEBI:29985"/>
        <dbReference type="ChEBI" id="CHEBI:30616"/>
        <dbReference type="ChEBI" id="CHEBI:33019"/>
        <dbReference type="ChEBI" id="CHEBI:57540"/>
        <dbReference type="ChEBI" id="CHEBI:58359"/>
        <dbReference type="ChEBI" id="CHEBI:58437"/>
        <dbReference type="ChEBI" id="CHEBI:456215"/>
        <dbReference type="EC" id="6.3.5.1"/>
    </reaction>
</comment>
<dbReference type="Pfam" id="PF00795">
    <property type="entry name" value="CN_hydrolase"/>
    <property type="match status" value="1"/>
</dbReference>
<keyword evidence="6 7" id="KW-0520">NAD</keyword>
<evidence type="ECO:0000313" key="11">
    <source>
        <dbReference type="EMBL" id="MDM8562095.1"/>
    </source>
</evidence>
<dbReference type="CDD" id="cd00553">
    <property type="entry name" value="NAD_synthase"/>
    <property type="match status" value="1"/>
</dbReference>
<evidence type="ECO:0000256" key="2">
    <source>
        <dbReference type="ARBA" id="ARBA00007145"/>
    </source>
</evidence>
<dbReference type="InterPro" id="IPR014729">
    <property type="entry name" value="Rossmann-like_a/b/a_fold"/>
</dbReference>
<name>A0ABT7VR21_9GAMM</name>
<evidence type="ECO:0000313" key="12">
    <source>
        <dbReference type="Proteomes" id="UP001171945"/>
    </source>
</evidence>
<keyword evidence="12" id="KW-1185">Reference proteome</keyword>
<evidence type="ECO:0000256" key="6">
    <source>
        <dbReference type="ARBA" id="ARBA00023027"/>
    </source>
</evidence>
<evidence type="ECO:0000256" key="9">
    <source>
        <dbReference type="RuleBase" id="RU003811"/>
    </source>
</evidence>
<reference evidence="11" key="1">
    <citation type="submission" date="2023-06" db="EMBL/GenBank/DDBJ databases">
        <title>Uncultivated large filamentous bacteria from sulfidic sediments reveal new species and different genomic features in energy metabolism and defense.</title>
        <authorList>
            <person name="Fonseca A."/>
        </authorList>
    </citation>
    <scope>NUCLEOTIDE SEQUENCE</scope>
    <source>
        <strain evidence="11">HSG4</strain>
    </source>
</reference>
<dbReference type="PIRSF" id="PIRSF006630">
    <property type="entry name" value="NADS_GAT"/>
    <property type="match status" value="1"/>
</dbReference>
<evidence type="ECO:0000256" key="5">
    <source>
        <dbReference type="ARBA" id="ARBA00022840"/>
    </source>
</evidence>
<dbReference type="InterPro" id="IPR014445">
    <property type="entry name" value="Gln-dep_NAD_synthase"/>
</dbReference>
<keyword evidence="4 7" id="KW-0547">Nucleotide-binding</keyword>
<dbReference type="CDD" id="cd07570">
    <property type="entry name" value="GAT_Gln-NAD-synth"/>
    <property type="match status" value="1"/>
</dbReference>
<organism evidence="11 12">
    <name type="scientific">Candidatus Marithioploca araucensis</name>
    <dbReference type="NCBI Taxonomy" id="70273"/>
    <lineage>
        <taxon>Bacteria</taxon>
        <taxon>Pseudomonadati</taxon>
        <taxon>Pseudomonadota</taxon>
        <taxon>Gammaproteobacteria</taxon>
        <taxon>Thiotrichales</taxon>
        <taxon>Thiotrichaceae</taxon>
        <taxon>Candidatus Marithioploca</taxon>
    </lineage>
</organism>
<evidence type="ECO:0000259" key="10">
    <source>
        <dbReference type="PROSITE" id="PS50263"/>
    </source>
</evidence>
<feature type="binding site" evidence="7">
    <location>
        <position position="486"/>
    </location>
    <ligand>
        <name>ATP</name>
        <dbReference type="ChEBI" id="CHEBI:30616"/>
    </ligand>
</feature>
<dbReference type="PANTHER" id="PTHR23090:SF9">
    <property type="entry name" value="GLUTAMINE-DEPENDENT NAD(+) SYNTHETASE"/>
    <property type="match status" value="1"/>
</dbReference>
<feature type="domain" description="CN hydrolase" evidence="10">
    <location>
        <begin position="4"/>
        <end position="263"/>
    </location>
</feature>
<evidence type="ECO:0000256" key="1">
    <source>
        <dbReference type="ARBA" id="ARBA00005188"/>
    </source>
</evidence>
<dbReference type="Proteomes" id="UP001171945">
    <property type="component" value="Unassembled WGS sequence"/>
</dbReference>
<comment type="similarity">
    <text evidence="9">Belongs to the NAD synthetase family.</text>
</comment>
<comment type="caution">
    <text evidence="11">The sequence shown here is derived from an EMBL/GenBank/DDBJ whole genome shotgun (WGS) entry which is preliminary data.</text>
</comment>
<feature type="binding site" evidence="7">
    <location>
        <position position="620"/>
    </location>
    <ligand>
        <name>deamido-NAD(+)</name>
        <dbReference type="ChEBI" id="CHEBI:58437"/>
        <note>ligand shared between two neighboring subunits</note>
    </ligand>
</feature>
<protein>
    <recommendedName>
        <fullName evidence="7 8">Glutamine-dependent NAD(+) synthetase</fullName>
        <ecNumber evidence="7 8">6.3.5.1</ecNumber>
    </recommendedName>
    <alternativeName>
        <fullName evidence="7 8">NAD(+) synthase [glutamine-hydrolyzing]</fullName>
    </alternativeName>
</protein>
<comment type="function">
    <text evidence="7">Catalyzes the ATP-dependent amidation of deamido-NAD to form NAD. Uses L-glutamine as a nitrogen source.</text>
</comment>
<dbReference type="Gene3D" id="3.40.50.620">
    <property type="entry name" value="HUPs"/>
    <property type="match status" value="1"/>
</dbReference>
<feature type="active site" description="Proton acceptor; for glutaminase activity" evidence="7">
    <location>
        <position position="44"/>
    </location>
</feature>
<feature type="active site" description="Nucleophile; for glutaminase activity" evidence="7">
    <location>
        <position position="163"/>
    </location>
</feature>
<comment type="similarity">
    <text evidence="2 7 8">In the C-terminal section; belongs to the NAD synthetase family.</text>
</comment>
<proteinExistence type="inferred from homology"/>
<dbReference type="NCBIfam" id="TIGR00552">
    <property type="entry name" value="nadE"/>
    <property type="match status" value="1"/>
</dbReference>
<evidence type="ECO:0000256" key="8">
    <source>
        <dbReference type="PIRNR" id="PIRNR006630"/>
    </source>
</evidence>
<dbReference type="InterPro" id="IPR036526">
    <property type="entry name" value="C-N_Hydrolase_sf"/>
</dbReference>
<feature type="binding site" evidence="7">
    <location>
        <position position="196"/>
    </location>
    <ligand>
        <name>L-glutamine</name>
        <dbReference type="ChEBI" id="CHEBI:58359"/>
    </ligand>
</feature>
<feature type="binding site" evidence="7">
    <location>
        <position position="462"/>
    </location>
    <ligand>
        <name>deamido-NAD(+)</name>
        <dbReference type="ChEBI" id="CHEBI:58437"/>
        <note>ligand shared between two neighboring subunits</note>
    </ligand>
</feature>
<evidence type="ECO:0000256" key="7">
    <source>
        <dbReference type="HAMAP-Rule" id="MF_02090"/>
    </source>
</evidence>
<feature type="active site" description="For glutaminase activity" evidence="7">
    <location>
        <position position="111"/>
    </location>
</feature>
<sequence>MKYIKVGAAALNQTPLDWKGNKKNINAAIEIARAENVSILCLPELCISGYGCEDAFLAPGTLAQSRKVLQEITPQTKDIIVAVGLPLLYQNRIYNTVCLIVNTQIAGFVAKRFLPSDGIHYEPRWFHRWLQNVSVDIKIDGQTYPMGDIYFDCGGVRIGFEICEEAWVANRPGIKLAEKGIDIILNPSASHFAFDKHRIRERFVLEGSRAFSVSYIYTNLLGNESGRTIYDGDIMIATRGELLASSKRFSFADYQVVSALIDVDLTSLSQARTSDWIPKLESCIYIPFNYPQTFPCKSKVTTQSWKHCQNFWEQSPTIKEEEFTRAVSLGLFDYLRKSHSQGFVLSLSGGADSSAIACLIRLMVELGTAELGMVNFCAKIGYEFSPTITITSLVKKLLLCVYQATENSSETTKNAAETLAQSIGADYLELNINKVVKGYISIVSHAINQKLNWEEHDIALQNIQARVRSPSVWLLANIRNALLLATSNRSEAALGYATMDGDTSGGLSPLAGIDKDFLRQWLRWLEQEGPVQFAPIPALALVNQQAPTAELRPKEMAQTDEADLMPYPLLNVIEKAAIRDRQTPNEIFCLLRIQFKEYDEKQLLIWIERFFNLWTRNQWKRERFAPSFHLDDESLDPKTWCRFPILSGGLC</sequence>
<dbReference type="InterPro" id="IPR003694">
    <property type="entry name" value="NAD_synthase"/>
</dbReference>
<dbReference type="InterPro" id="IPR022310">
    <property type="entry name" value="NAD/GMP_synthase"/>
</dbReference>
<evidence type="ECO:0000256" key="4">
    <source>
        <dbReference type="ARBA" id="ARBA00022741"/>
    </source>
</evidence>
<feature type="binding site" evidence="7">
    <location>
        <position position="491"/>
    </location>
    <ligand>
        <name>deamido-NAD(+)</name>
        <dbReference type="ChEBI" id="CHEBI:58437"/>
        <note>ligand shared between two neighboring subunits</note>
    </ligand>
</feature>
<dbReference type="EMBL" id="JAUCGM010000056">
    <property type="protein sequence ID" value="MDM8562095.1"/>
    <property type="molecule type" value="Genomic_DNA"/>
</dbReference>
<gene>
    <name evidence="7 11" type="primary">nadE</name>
    <name evidence="11" type="ORF">QUF54_01955</name>
</gene>
<dbReference type="GO" id="GO:0008795">
    <property type="term" value="F:NAD+ synthase activity"/>
    <property type="evidence" value="ECO:0007669"/>
    <property type="project" value="UniProtKB-EC"/>
</dbReference>
<dbReference type="SUPFAM" id="SSF52402">
    <property type="entry name" value="Adenine nucleotide alpha hydrolases-like"/>
    <property type="match status" value="1"/>
</dbReference>
<comment type="caution">
    <text evidence="7">Lacks conserved residue(s) required for the propagation of feature annotation.</text>
</comment>